<dbReference type="SUPFAM" id="SSF47473">
    <property type="entry name" value="EF-hand"/>
    <property type="match status" value="1"/>
</dbReference>
<dbReference type="Pfam" id="PF13499">
    <property type="entry name" value="EF-hand_7"/>
    <property type="match status" value="1"/>
</dbReference>
<keyword evidence="7" id="KW-1185">Reference proteome</keyword>
<dbReference type="PROSITE" id="PS50222">
    <property type="entry name" value="EF_HAND_2"/>
    <property type="match status" value="2"/>
</dbReference>
<evidence type="ECO:0000259" key="5">
    <source>
        <dbReference type="PROSITE" id="PS50222"/>
    </source>
</evidence>
<evidence type="ECO:0000256" key="4">
    <source>
        <dbReference type="SAM" id="MobiDB-lite"/>
    </source>
</evidence>
<keyword evidence="1" id="KW-0479">Metal-binding</keyword>
<dbReference type="InterPro" id="IPR011992">
    <property type="entry name" value="EF-hand-dom_pair"/>
</dbReference>
<feature type="domain" description="EF-hand" evidence="5">
    <location>
        <begin position="186"/>
        <end position="219"/>
    </location>
</feature>
<evidence type="ECO:0000256" key="3">
    <source>
        <dbReference type="ARBA" id="ARBA00022837"/>
    </source>
</evidence>
<proteinExistence type="predicted"/>
<dbReference type="InterPro" id="IPR018247">
    <property type="entry name" value="EF_Hand_1_Ca_BS"/>
</dbReference>
<dbReference type="Gene3D" id="1.10.238.10">
    <property type="entry name" value="EF-hand"/>
    <property type="match status" value="1"/>
</dbReference>
<dbReference type="SMART" id="SM00054">
    <property type="entry name" value="EFh"/>
    <property type="match status" value="3"/>
</dbReference>
<organism evidence="6 7">
    <name type="scientific">Eucalyptus globulus</name>
    <name type="common">Tasmanian blue gum</name>
    <dbReference type="NCBI Taxonomy" id="34317"/>
    <lineage>
        <taxon>Eukaryota</taxon>
        <taxon>Viridiplantae</taxon>
        <taxon>Streptophyta</taxon>
        <taxon>Embryophyta</taxon>
        <taxon>Tracheophyta</taxon>
        <taxon>Spermatophyta</taxon>
        <taxon>Magnoliopsida</taxon>
        <taxon>eudicotyledons</taxon>
        <taxon>Gunneridae</taxon>
        <taxon>Pentapetalae</taxon>
        <taxon>rosids</taxon>
        <taxon>malvids</taxon>
        <taxon>Myrtales</taxon>
        <taxon>Myrtaceae</taxon>
        <taxon>Myrtoideae</taxon>
        <taxon>Eucalypteae</taxon>
        <taxon>Eucalyptus</taxon>
    </lineage>
</organism>
<feature type="compositionally biased region" description="Low complexity" evidence="4">
    <location>
        <begin position="29"/>
        <end position="43"/>
    </location>
</feature>
<evidence type="ECO:0000256" key="2">
    <source>
        <dbReference type="ARBA" id="ARBA00022737"/>
    </source>
</evidence>
<name>A0ABD3INK5_EUCGL</name>
<feature type="region of interest" description="Disordered" evidence="4">
    <location>
        <begin position="15"/>
        <end position="68"/>
    </location>
</feature>
<dbReference type="FunFam" id="1.10.238.10:FF:000003">
    <property type="entry name" value="Calmodulin A"/>
    <property type="match status" value="1"/>
</dbReference>
<evidence type="ECO:0000256" key="1">
    <source>
        <dbReference type="ARBA" id="ARBA00022723"/>
    </source>
</evidence>
<accession>A0ABD3INK5</accession>
<dbReference type="CDD" id="cd00051">
    <property type="entry name" value="EFh"/>
    <property type="match status" value="1"/>
</dbReference>
<comment type="caution">
    <text evidence="6">The sequence shown here is derived from an EMBL/GenBank/DDBJ whole genome shotgun (WGS) entry which is preliminary data.</text>
</comment>
<reference evidence="6 7" key="1">
    <citation type="submission" date="2024-11" db="EMBL/GenBank/DDBJ databases">
        <title>Chromosome-level genome assembly of Eucalyptus globulus Labill. provides insights into its genome evolution.</title>
        <authorList>
            <person name="Li X."/>
        </authorList>
    </citation>
    <scope>NUCLEOTIDE SEQUENCE [LARGE SCALE GENOMIC DNA]</scope>
    <source>
        <strain evidence="6">CL2024</strain>
        <tissue evidence="6">Fresh tender leaves</tissue>
    </source>
</reference>
<dbReference type="InterPro" id="IPR039647">
    <property type="entry name" value="EF_hand_pair_protein_CML-like"/>
</dbReference>
<dbReference type="PANTHER" id="PTHR10891">
    <property type="entry name" value="EF-HAND CALCIUM-BINDING DOMAIN CONTAINING PROTEIN"/>
    <property type="match status" value="1"/>
</dbReference>
<dbReference type="EMBL" id="JBJKBG010000011">
    <property type="protein sequence ID" value="KAL3715746.1"/>
    <property type="molecule type" value="Genomic_DNA"/>
</dbReference>
<keyword evidence="2" id="KW-0677">Repeat</keyword>
<dbReference type="Proteomes" id="UP001634007">
    <property type="component" value="Unassembled WGS sequence"/>
</dbReference>
<feature type="domain" description="EF-hand" evidence="5">
    <location>
        <begin position="149"/>
        <end position="184"/>
    </location>
</feature>
<dbReference type="InterPro" id="IPR002048">
    <property type="entry name" value="EF_hand_dom"/>
</dbReference>
<dbReference type="AlphaFoldDB" id="A0ABD3INK5"/>
<protein>
    <recommendedName>
        <fullName evidence="5">EF-hand domain-containing protein</fullName>
    </recommendedName>
</protein>
<evidence type="ECO:0000313" key="7">
    <source>
        <dbReference type="Proteomes" id="UP001634007"/>
    </source>
</evidence>
<evidence type="ECO:0000313" key="6">
    <source>
        <dbReference type="EMBL" id="KAL3715746.1"/>
    </source>
</evidence>
<sequence length="219" mass="23453">MKLIVKINRLSPKRLFGSKKDRSDRSDRSSSSSSSACSSAASSVHKRGEATTPTSVLPPQLSGEWSDVASSSEINGEVVRAFANIDGDNDGVLEALLSRLGAEPLSADEKALMLREVGCADDGEVAGVKIEDQVSRVGSAGGDEEADVGCDVEMRRTFEFFDRNGDGRITAEELLGAFEAMGDGRCTLGECRHMIAEVDSNGDGFVCFEDFSRMMQLQI</sequence>
<dbReference type="PROSITE" id="PS00018">
    <property type="entry name" value="EF_HAND_1"/>
    <property type="match status" value="2"/>
</dbReference>
<keyword evidence="3" id="KW-0106">Calcium</keyword>
<gene>
    <name evidence="6" type="ORF">ACJRO7_007485</name>
</gene>
<feature type="compositionally biased region" description="Basic and acidic residues" evidence="4">
    <location>
        <begin position="18"/>
        <end position="28"/>
    </location>
</feature>
<dbReference type="GO" id="GO:0046872">
    <property type="term" value="F:metal ion binding"/>
    <property type="evidence" value="ECO:0007669"/>
    <property type="project" value="UniProtKB-KW"/>
</dbReference>